<dbReference type="STRING" id="935223.SAMN04488131_101203"/>
<dbReference type="OrthoDB" id="2352823at2"/>
<organism evidence="1 2">
    <name type="scientific">Flavobacterium xueshanense</name>
    <dbReference type="NCBI Taxonomy" id="935223"/>
    <lineage>
        <taxon>Bacteria</taxon>
        <taxon>Pseudomonadati</taxon>
        <taxon>Bacteroidota</taxon>
        <taxon>Flavobacteriia</taxon>
        <taxon>Flavobacteriales</taxon>
        <taxon>Flavobacteriaceae</taxon>
        <taxon>Flavobacterium</taxon>
    </lineage>
</organism>
<dbReference type="EMBL" id="FONQ01000001">
    <property type="protein sequence ID" value="SFE25145.1"/>
    <property type="molecule type" value="Genomic_DNA"/>
</dbReference>
<accession>A0A1I1Z012</accession>
<name>A0A1I1Z012_9FLAO</name>
<proteinExistence type="predicted"/>
<gene>
    <name evidence="1" type="ORF">SAMN04488131_101203</name>
</gene>
<reference evidence="2" key="1">
    <citation type="submission" date="2016-10" db="EMBL/GenBank/DDBJ databases">
        <authorList>
            <person name="Varghese N."/>
            <person name="Submissions S."/>
        </authorList>
    </citation>
    <scope>NUCLEOTIDE SEQUENCE [LARGE SCALE GENOMIC DNA]</scope>
    <source>
        <strain evidence="2">CGMCC 1.9227</strain>
    </source>
</reference>
<keyword evidence="2" id="KW-1185">Reference proteome</keyword>
<dbReference type="AlphaFoldDB" id="A0A1I1Z012"/>
<protein>
    <submittedName>
        <fullName evidence="1">Uncharacterized protein</fullName>
    </submittedName>
</protein>
<dbReference type="Proteomes" id="UP000198596">
    <property type="component" value="Unassembled WGS sequence"/>
</dbReference>
<sequence>MKNIKQITALKTFPVRHPVLRAKKPIESCHFDRDPLETTVHSELYDSDNLLGEVSFFEAKNNSFIIEKQFQIRKISVLEQH</sequence>
<dbReference type="RefSeq" id="WP_091202651.1">
    <property type="nucleotide sequence ID" value="NZ_FONQ01000001.1"/>
</dbReference>
<evidence type="ECO:0000313" key="2">
    <source>
        <dbReference type="Proteomes" id="UP000198596"/>
    </source>
</evidence>
<evidence type="ECO:0000313" key="1">
    <source>
        <dbReference type="EMBL" id="SFE25145.1"/>
    </source>
</evidence>
<dbReference type="Gene3D" id="3.40.630.30">
    <property type="match status" value="1"/>
</dbReference>